<proteinExistence type="predicted"/>
<dbReference type="PANTHER" id="PTHR33332">
    <property type="entry name" value="REVERSE TRANSCRIPTASE DOMAIN-CONTAINING PROTEIN"/>
    <property type="match status" value="1"/>
</dbReference>
<sequence>MYAKSFFYDRTSYVKECNVSFYDRKINGLDVVKVIDAMDCNKAPGIDGIRVRDLKLVKEHISPVLAMLIINCISNGIYPDLLKTAIIRPIFKRGSHRDYTNYRPMAILSTINKIFEKVVMKQIGEFLDKHSVLTSSQHGFRSNKNTATALSEFSDDVNNAFNNRDMVVVLYIDFKKAFDTLEHECLLQAMEECGIRGPVNAWFRNYLENRKIVVRINGVDSNTGKIKYGVPTGSVFGPIGYTMHVNSLVNVVRNCRIYMYADDICLDYSGRDGGQLQMKIQQDFNNVIKWSHDNGIIINLHIINIK</sequence>
<dbReference type="Pfam" id="PF00078">
    <property type="entry name" value="RVT_1"/>
    <property type="match status" value="1"/>
</dbReference>
<name>A0AAU9U2V3_EUPED</name>
<protein>
    <recommendedName>
        <fullName evidence="1">Reverse transcriptase domain-containing protein</fullName>
    </recommendedName>
</protein>
<keyword evidence="3" id="KW-1185">Reference proteome</keyword>
<comment type="caution">
    <text evidence="2">The sequence shown here is derived from an EMBL/GenBank/DDBJ whole genome shotgun (WGS) entry which is preliminary data.</text>
</comment>
<dbReference type="PROSITE" id="PS50878">
    <property type="entry name" value="RT_POL"/>
    <property type="match status" value="1"/>
</dbReference>
<accession>A0AAU9U2V3</accession>
<feature type="domain" description="Reverse transcriptase" evidence="1">
    <location>
        <begin position="71"/>
        <end position="306"/>
    </location>
</feature>
<dbReference type="Proteomes" id="UP001153954">
    <property type="component" value="Unassembled WGS sequence"/>
</dbReference>
<organism evidence="2 3">
    <name type="scientific">Euphydryas editha</name>
    <name type="common">Edith's checkerspot</name>
    <dbReference type="NCBI Taxonomy" id="104508"/>
    <lineage>
        <taxon>Eukaryota</taxon>
        <taxon>Metazoa</taxon>
        <taxon>Ecdysozoa</taxon>
        <taxon>Arthropoda</taxon>
        <taxon>Hexapoda</taxon>
        <taxon>Insecta</taxon>
        <taxon>Pterygota</taxon>
        <taxon>Neoptera</taxon>
        <taxon>Endopterygota</taxon>
        <taxon>Lepidoptera</taxon>
        <taxon>Glossata</taxon>
        <taxon>Ditrysia</taxon>
        <taxon>Papilionoidea</taxon>
        <taxon>Nymphalidae</taxon>
        <taxon>Nymphalinae</taxon>
        <taxon>Euphydryas</taxon>
    </lineage>
</organism>
<dbReference type="EMBL" id="CAKOGL010000013">
    <property type="protein sequence ID" value="CAH2093523.1"/>
    <property type="molecule type" value="Genomic_DNA"/>
</dbReference>
<dbReference type="InterPro" id="IPR043502">
    <property type="entry name" value="DNA/RNA_pol_sf"/>
</dbReference>
<dbReference type="SUPFAM" id="SSF56672">
    <property type="entry name" value="DNA/RNA polymerases"/>
    <property type="match status" value="1"/>
</dbReference>
<reference evidence="2" key="1">
    <citation type="submission" date="2022-03" db="EMBL/GenBank/DDBJ databases">
        <authorList>
            <person name="Tunstrom K."/>
        </authorList>
    </citation>
    <scope>NUCLEOTIDE SEQUENCE</scope>
</reference>
<evidence type="ECO:0000313" key="2">
    <source>
        <dbReference type="EMBL" id="CAH2093523.1"/>
    </source>
</evidence>
<dbReference type="AlphaFoldDB" id="A0AAU9U2V3"/>
<gene>
    <name evidence="2" type="ORF">EEDITHA_LOCUS9181</name>
</gene>
<evidence type="ECO:0000259" key="1">
    <source>
        <dbReference type="PROSITE" id="PS50878"/>
    </source>
</evidence>
<dbReference type="GO" id="GO:0071897">
    <property type="term" value="P:DNA biosynthetic process"/>
    <property type="evidence" value="ECO:0007669"/>
    <property type="project" value="UniProtKB-ARBA"/>
</dbReference>
<evidence type="ECO:0000313" key="3">
    <source>
        <dbReference type="Proteomes" id="UP001153954"/>
    </source>
</evidence>
<dbReference type="InterPro" id="IPR000477">
    <property type="entry name" value="RT_dom"/>
</dbReference>